<accession>A0A839JZU6</accession>
<dbReference type="RefSeq" id="WP_228351917.1">
    <property type="nucleotide sequence ID" value="NZ_JACEGA010000001.1"/>
</dbReference>
<dbReference type="InterPro" id="IPR043519">
    <property type="entry name" value="NT_sf"/>
</dbReference>
<keyword evidence="1" id="KW-0808">Transferase</keyword>
<sequence length="285" mass="33731">MRTEKEMFDLILGVAEKDPRIRAVYMNGSRTNPNAPKDLYQDYDIVYVVKDFETFTADNSWIDVFGDRLILQMPEAMRYPSGKGYFNWMMLFTDGNRLDLTLIPIQKPELIDNDSLTIVLLDKDGILPSFPSASDKDYHVKPPSQLFYLSCCNNFWWCLQNVAKGIARKEMPYAMLMYHNVVREDLHDMISWYIGIHNKFSVSAGKMGKYFKRYLPSDIYEQYLLTYSDSNENNMWEAILKACDLFSRLAIEVAEHFRYEYNQQDEDNMRIYIHKVKNNLWEYPH</sequence>
<reference evidence="1 2" key="1">
    <citation type="submission" date="2020-07" db="EMBL/GenBank/DDBJ databases">
        <title>Characterization and genome sequencing of isolate MD1, a novel member within the family Lachnospiraceae.</title>
        <authorList>
            <person name="Rettenmaier R."/>
            <person name="Di Bello L."/>
            <person name="Zinser C."/>
            <person name="Scheitz K."/>
            <person name="Liebl W."/>
            <person name="Zverlov V."/>
        </authorList>
    </citation>
    <scope>NUCLEOTIDE SEQUENCE [LARGE SCALE GENOMIC DNA]</scope>
    <source>
        <strain evidence="1 2">MD1</strain>
    </source>
</reference>
<keyword evidence="1" id="KW-0548">Nucleotidyltransferase</keyword>
<evidence type="ECO:0000313" key="1">
    <source>
        <dbReference type="EMBL" id="MBB2182189.1"/>
    </source>
</evidence>
<name>A0A839JZU6_9FIRM</name>
<protein>
    <submittedName>
        <fullName evidence="1">Aminoglycoside 6-adenylyltransferase</fullName>
    </submittedName>
</protein>
<gene>
    <name evidence="1" type="ORF">H0486_04780</name>
</gene>
<dbReference type="AlphaFoldDB" id="A0A839JZU6"/>
<dbReference type="Gene3D" id="1.20.120.330">
    <property type="entry name" value="Nucleotidyltransferases domain 2"/>
    <property type="match status" value="1"/>
</dbReference>
<comment type="caution">
    <text evidence="1">The sequence shown here is derived from an EMBL/GenBank/DDBJ whole genome shotgun (WGS) entry which is preliminary data.</text>
</comment>
<dbReference type="InterPro" id="IPR007530">
    <property type="entry name" value="Aminoglycoside_adenylylTfrase"/>
</dbReference>
<proteinExistence type="predicted"/>
<dbReference type="SUPFAM" id="SSF81301">
    <property type="entry name" value="Nucleotidyltransferase"/>
    <property type="match status" value="1"/>
</dbReference>
<evidence type="ECO:0000313" key="2">
    <source>
        <dbReference type="Proteomes" id="UP000574276"/>
    </source>
</evidence>
<dbReference type="Gene3D" id="3.30.460.10">
    <property type="entry name" value="Beta Polymerase, domain 2"/>
    <property type="match status" value="1"/>
</dbReference>
<dbReference type="PIRSF" id="PIRSF000812">
    <property type="entry name" value="AAD"/>
    <property type="match status" value="1"/>
</dbReference>
<dbReference type="EMBL" id="JACEGA010000001">
    <property type="protein sequence ID" value="MBB2182189.1"/>
    <property type="molecule type" value="Genomic_DNA"/>
</dbReference>
<dbReference type="Proteomes" id="UP000574276">
    <property type="component" value="Unassembled WGS sequence"/>
</dbReference>
<dbReference type="Pfam" id="PF04439">
    <property type="entry name" value="Adenyl_transf"/>
    <property type="match status" value="1"/>
</dbReference>
<dbReference type="GO" id="GO:0016779">
    <property type="term" value="F:nucleotidyltransferase activity"/>
    <property type="evidence" value="ECO:0007669"/>
    <property type="project" value="UniProtKB-KW"/>
</dbReference>
<dbReference type="SUPFAM" id="SSF81631">
    <property type="entry name" value="PAP/OAS1 substrate-binding domain"/>
    <property type="match status" value="1"/>
</dbReference>
<keyword evidence="2" id="KW-1185">Reference proteome</keyword>
<organism evidence="1 2">
    <name type="scientific">Variimorphobacter saccharofermentans</name>
    <dbReference type="NCBI Taxonomy" id="2755051"/>
    <lineage>
        <taxon>Bacteria</taxon>
        <taxon>Bacillati</taxon>
        <taxon>Bacillota</taxon>
        <taxon>Clostridia</taxon>
        <taxon>Lachnospirales</taxon>
        <taxon>Lachnospiraceae</taxon>
        <taxon>Variimorphobacter</taxon>
    </lineage>
</organism>